<evidence type="ECO:0000313" key="1">
    <source>
        <dbReference type="EMBL" id="PBK85132.1"/>
    </source>
</evidence>
<keyword evidence="2" id="KW-1185">Reference proteome</keyword>
<organism evidence="1 2">
    <name type="scientific">Armillaria gallica</name>
    <name type="common">Bulbous honey fungus</name>
    <name type="synonym">Armillaria bulbosa</name>
    <dbReference type="NCBI Taxonomy" id="47427"/>
    <lineage>
        <taxon>Eukaryota</taxon>
        <taxon>Fungi</taxon>
        <taxon>Dikarya</taxon>
        <taxon>Basidiomycota</taxon>
        <taxon>Agaricomycotina</taxon>
        <taxon>Agaricomycetes</taxon>
        <taxon>Agaricomycetidae</taxon>
        <taxon>Agaricales</taxon>
        <taxon>Marasmiineae</taxon>
        <taxon>Physalacriaceae</taxon>
        <taxon>Armillaria</taxon>
    </lineage>
</organism>
<dbReference type="OrthoDB" id="10363762at2759"/>
<evidence type="ECO:0000313" key="2">
    <source>
        <dbReference type="Proteomes" id="UP000217790"/>
    </source>
</evidence>
<dbReference type="Proteomes" id="UP000217790">
    <property type="component" value="Unassembled WGS sequence"/>
</dbReference>
<name>A0A2H3D142_ARMGA</name>
<dbReference type="OMA" id="HYPRTRT"/>
<proteinExistence type="predicted"/>
<protein>
    <submittedName>
        <fullName evidence="1">Uncharacterized protein</fullName>
    </submittedName>
</protein>
<dbReference type="EMBL" id="KZ293693">
    <property type="protein sequence ID" value="PBK85132.1"/>
    <property type="molecule type" value="Genomic_DNA"/>
</dbReference>
<dbReference type="InParanoid" id="A0A2H3D142"/>
<accession>A0A2H3D142</accession>
<gene>
    <name evidence="1" type="ORF">ARMGADRAFT_1087799</name>
</gene>
<sequence>MVVVKTFTARHPLFTRLVLCAQANPPSLGLRTSRWSSSYQRLLPMDRMDVYSFQRFTLMTDWSTYDKNTKAKDAAACIENVAFSPTDHDCERDPHPNHQRSVKEASGECQGRVTGIQCVTDGSRCLRLEEEGPFGDEQLLLVGNVGGALGALPSSPSFSASLPGLRFASAYNPDAQNPDYPRK</sequence>
<reference evidence="2" key="1">
    <citation type="journal article" date="2017" name="Nat. Ecol. Evol.">
        <title>Genome expansion and lineage-specific genetic innovations in the forest pathogenic fungi Armillaria.</title>
        <authorList>
            <person name="Sipos G."/>
            <person name="Prasanna A.N."/>
            <person name="Walter M.C."/>
            <person name="O'Connor E."/>
            <person name="Balint B."/>
            <person name="Krizsan K."/>
            <person name="Kiss B."/>
            <person name="Hess J."/>
            <person name="Varga T."/>
            <person name="Slot J."/>
            <person name="Riley R."/>
            <person name="Boka B."/>
            <person name="Rigling D."/>
            <person name="Barry K."/>
            <person name="Lee J."/>
            <person name="Mihaltcheva S."/>
            <person name="LaButti K."/>
            <person name="Lipzen A."/>
            <person name="Waldron R."/>
            <person name="Moloney N.M."/>
            <person name="Sperisen C."/>
            <person name="Kredics L."/>
            <person name="Vagvoelgyi C."/>
            <person name="Patrignani A."/>
            <person name="Fitzpatrick D."/>
            <person name="Nagy I."/>
            <person name="Doyle S."/>
            <person name="Anderson J.B."/>
            <person name="Grigoriev I.V."/>
            <person name="Gueldener U."/>
            <person name="Muensterkoetter M."/>
            <person name="Nagy L.G."/>
        </authorList>
    </citation>
    <scope>NUCLEOTIDE SEQUENCE [LARGE SCALE GENOMIC DNA]</scope>
    <source>
        <strain evidence="2">Ar21-2</strain>
    </source>
</reference>
<dbReference type="AlphaFoldDB" id="A0A2H3D142"/>